<protein>
    <submittedName>
        <fullName evidence="2">Uncharacterized protein</fullName>
    </submittedName>
</protein>
<dbReference type="RefSeq" id="WP_106341880.1">
    <property type="nucleotide sequence ID" value="NZ_PVTZ01000002.1"/>
</dbReference>
<feature type="transmembrane region" description="Helical" evidence="1">
    <location>
        <begin position="71"/>
        <end position="90"/>
    </location>
</feature>
<gene>
    <name evidence="2" type="ORF">CLV36_102375</name>
</gene>
<keyword evidence="1" id="KW-0472">Membrane</keyword>
<comment type="caution">
    <text evidence="2">The sequence shown here is derived from an EMBL/GenBank/DDBJ whole genome shotgun (WGS) entry which is preliminary data.</text>
</comment>
<evidence type="ECO:0000313" key="2">
    <source>
        <dbReference type="EMBL" id="PRZ16662.1"/>
    </source>
</evidence>
<keyword evidence="3" id="KW-1185">Reference proteome</keyword>
<proteinExistence type="predicted"/>
<name>A0ABX5ET39_9BACL</name>
<dbReference type="Proteomes" id="UP000238836">
    <property type="component" value="Unassembled WGS sequence"/>
</dbReference>
<sequence>MGILTQLVQWVLGLGIGMLGLQMMDEAQGHAASSPLEALLFQFLSVVFPVVWMSAVVWFTRPTINKRLRRIRHAVILGLQLLVIIAILIGCAIPKTVDTFDRWEPMSEVQLQMQEDDKPMRKRDKSGEGLASALLCFCVAGQRKSGSEGLIFFGISI</sequence>
<keyword evidence="1" id="KW-0812">Transmembrane</keyword>
<feature type="transmembrane region" description="Helical" evidence="1">
    <location>
        <begin position="7"/>
        <end position="24"/>
    </location>
</feature>
<evidence type="ECO:0000313" key="3">
    <source>
        <dbReference type="Proteomes" id="UP000238836"/>
    </source>
</evidence>
<organism evidence="2 3">
    <name type="scientific">Laceyella sediminis</name>
    <dbReference type="NCBI Taxonomy" id="573074"/>
    <lineage>
        <taxon>Bacteria</taxon>
        <taxon>Bacillati</taxon>
        <taxon>Bacillota</taxon>
        <taxon>Bacilli</taxon>
        <taxon>Bacillales</taxon>
        <taxon>Thermoactinomycetaceae</taxon>
        <taxon>Laceyella</taxon>
    </lineage>
</organism>
<feature type="transmembrane region" description="Helical" evidence="1">
    <location>
        <begin position="39"/>
        <end position="59"/>
    </location>
</feature>
<dbReference type="EMBL" id="PVTZ01000002">
    <property type="protein sequence ID" value="PRZ16662.1"/>
    <property type="molecule type" value="Genomic_DNA"/>
</dbReference>
<accession>A0ABX5ET39</accession>
<keyword evidence="1" id="KW-1133">Transmembrane helix</keyword>
<reference evidence="2 3" key="1">
    <citation type="submission" date="2018-03" db="EMBL/GenBank/DDBJ databases">
        <title>Genomic Encyclopedia of Archaeal and Bacterial Type Strains, Phase II (KMG-II): from individual species to whole genera.</title>
        <authorList>
            <person name="Goeker M."/>
        </authorList>
    </citation>
    <scope>NUCLEOTIDE SEQUENCE [LARGE SCALE GENOMIC DNA]</scope>
    <source>
        <strain evidence="2 3">RHA1</strain>
    </source>
</reference>
<evidence type="ECO:0000256" key="1">
    <source>
        <dbReference type="SAM" id="Phobius"/>
    </source>
</evidence>